<accession>A0A7X3MS01</accession>
<comment type="caution">
    <text evidence="4">The sequence shown here is derived from an EMBL/GenBank/DDBJ whole genome shotgun (WGS) entry which is preliminary data.</text>
</comment>
<dbReference type="OrthoDB" id="6192933at2"/>
<reference evidence="4 5" key="1">
    <citation type="submission" date="2019-12" db="EMBL/GenBank/DDBJ databases">
        <authorList>
            <person name="Yuan C.-G."/>
        </authorList>
    </citation>
    <scope>NUCLEOTIDE SEQUENCE [LARGE SCALE GENOMIC DNA]</scope>
    <source>
        <strain evidence="4 5">KCTC 23863</strain>
    </source>
</reference>
<dbReference type="Pfam" id="PF00497">
    <property type="entry name" value="SBP_bac_3"/>
    <property type="match status" value="1"/>
</dbReference>
<protein>
    <submittedName>
        <fullName evidence="4">Transporter substrate-binding domain-containing protein</fullName>
    </submittedName>
</protein>
<gene>
    <name evidence="4" type="ORF">GR328_11905</name>
</gene>
<keyword evidence="1 2" id="KW-0732">Signal</keyword>
<evidence type="ECO:0000259" key="3">
    <source>
        <dbReference type="SMART" id="SM00062"/>
    </source>
</evidence>
<dbReference type="PANTHER" id="PTHR35936:SF17">
    <property type="entry name" value="ARGININE-BINDING EXTRACELLULAR PROTEIN ARTP"/>
    <property type="match status" value="1"/>
</dbReference>
<dbReference type="AlphaFoldDB" id="A0A7X3MS01"/>
<dbReference type="Gene3D" id="3.40.190.10">
    <property type="entry name" value="Periplasmic binding protein-like II"/>
    <property type="match status" value="2"/>
</dbReference>
<evidence type="ECO:0000256" key="2">
    <source>
        <dbReference type="SAM" id="SignalP"/>
    </source>
</evidence>
<dbReference type="Proteomes" id="UP000436483">
    <property type="component" value="Unassembled WGS sequence"/>
</dbReference>
<evidence type="ECO:0000313" key="4">
    <source>
        <dbReference type="EMBL" id="MXQ12159.1"/>
    </source>
</evidence>
<feature type="signal peptide" evidence="2">
    <location>
        <begin position="1"/>
        <end position="25"/>
    </location>
</feature>
<dbReference type="InterPro" id="IPR001638">
    <property type="entry name" value="Solute-binding_3/MltF_N"/>
</dbReference>
<proteinExistence type="predicted"/>
<reference evidence="4 5" key="2">
    <citation type="submission" date="2020-01" db="EMBL/GenBank/DDBJ databases">
        <title>Microvirga sp. nov., an arsenate reduction bacterium isolated from Tibet hotspring sediments.</title>
        <authorList>
            <person name="Xian W.-D."/>
            <person name="Li W.-J."/>
        </authorList>
    </citation>
    <scope>NUCLEOTIDE SEQUENCE [LARGE SCALE GENOMIC DNA]</scope>
    <source>
        <strain evidence="4 5">KCTC 23863</strain>
    </source>
</reference>
<dbReference type="CDD" id="cd13530">
    <property type="entry name" value="PBP2_peptides_like"/>
    <property type="match status" value="1"/>
</dbReference>
<feature type="chain" id="PRO_5030854066" evidence="2">
    <location>
        <begin position="26"/>
        <end position="283"/>
    </location>
</feature>
<evidence type="ECO:0000256" key="1">
    <source>
        <dbReference type="ARBA" id="ARBA00022729"/>
    </source>
</evidence>
<dbReference type="SMART" id="SM00062">
    <property type="entry name" value="PBPb"/>
    <property type="match status" value="1"/>
</dbReference>
<dbReference type="RefSeq" id="WP_160884742.1">
    <property type="nucleotide sequence ID" value="NZ_WURB01000007.1"/>
</dbReference>
<dbReference type="EMBL" id="WURB01000007">
    <property type="protein sequence ID" value="MXQ12159.1"/>
    <property type="molecule type" value="Genomic_DNA"/>
</dbReference>
<dbReference type="PANTHER" id="PTHR35936">
    <property type="entry name" value="MEMBRANE-BOUND LYTIC MUREIN TRANSGLYCOSYLASE F"/>
    <property type="match status" value="1"/>
</dbReference>
<organism evidence="4 5">
    <name type="scientific">Microvirga makkahensis</name>
    <dbReference type="NCBI Taxonomy" id="1128670"/>
    <lineage>
        <taxon>Bacteria</taxon>
        <taxon>Pseudomonadati</taxon>
        <taxon>Pseudomonadota</taxon>
        <taxon>Alphaproteobacteria</taxon>
        <taxon>Hyphomicrobiales</taxon>
        <taxon>Methylobacteriaceae</taxon>
        <taxon>Microvirga</taxon>
    </lineage>
</organism>
<evidence type="ECO:0000313" key="5">
    <source>
        <dbReference type="Proteomes" id="UP000436483"/>
    </source>
</evidence>
<sequence length="283" mass="29773">MSFNILKTALLVSTLTCFGAGVASAETVGYGKCELTGKKGSHSINPAVPGQFTVIINLPAVGQFNGDTPETIRDGYEFCMAVNIAHRLGLDKVKLVNASFDSIVAGQNRDFDIALALISVTEPRKKVVDFSTVYMESSYGVATKADASVTEATLKTGRVGVQAGTTLVPFAQETLKASKVDVYDDTASMFTAAAAGKVDAVMTDLSVVLGQVANSKGRLKVVGQYSSGGQTAGIYPKGSANKPVIDKVIQELKDDGTLKRLEAAYLLPSWGGVSPDSIPTWKH</sequence>
<feature type="domain" description="Solute-binding protein family 3/N-terminal" evidence="3">
    <location>
        <begin position="71"/>
        <end position="269"/>
    </location>
</feature>
<dbReference type="SUPFAM" id="SSF53850">
    <property type="entry name" value="Periplasmic binding protein-like II"/>
    <property type="match status" value="1"/>
</dbReference>
<name>A0A7X3MS01_9HYPH</name>
<keyword evidence="5" id="KW-1185">Reference proteome</keyword>